<comment type="caution">
    <text evidence="3">The sequence shown here is derived from an EMBL/GenBank/DDBJ whole genome shotgun (WGS) entry which is preliminary data.</text>
</comment>
<dbReference type="Pfam" id="PF13041">
    <property type="entry name" value="PPR_2"/>
    <property type="match status" value="1"/>
</dbReference>
<evidence type="ECO:0000313" key="3">
    <source>
        <dbReference type="EMBL" id="KAK9743198.1"/>
    </source>
</evidence>
<evidence type="ECO:0008006" key="5">
    <source>
        <dbReference type="Google" id="ProtNLM"/>
    </source>
</evidence>
<dbReference type="InterPro" id="IPR046960">
    <property type="entry name" value="PPR_At4g14850-like_plant"/>
</dbReference>
<organism evidence="3 4">
    <name type="scientific">Saponaria officinalis</name>
    <name type="common">Common soapwort</name>
    <name type="synonym">Lychnis saponaria</name>
    <dbReference type="NCBI Taxonomy" id="3572"/>
    <lineage>
        <taxon>Eukaryota</taxon>
        <taxon>Viridiplantae</taxon>
        <taxon>Streptophyta</taxon>
        <taxon>Embryophyta</taxon>
        <taxon>Tracheophyta</taxon>
        <taxon>Spermatophyta</taxon>
        <taxon>Magnoliopsida</taxon>
        <taxon>eudicotyledons</taxon>
        <taxon>Gunneridae</taxon>
        <taxon>Pentapetalae</taxon>
        <taxon>Caryophyllales</taxon>
        <taxon>Caryophyllaceae</taxon>
        <taxon>Caryophylleae</taxon>
        <taxon>Saponaria</taxon>
    </lineage>
</organism>
<dbReference type="FunFam" id="1.25.40.10:FF:000184">
    <property type="entry name" value="Pentatricopeptide repeat-containing protein, chloroplastic"/>
    <property type="match status" value="1"/>
</dbReference>
<feature type="repeat" description="PPR" evidence="2">
    <location>
        <begin position="147"/>
        <end position="181"/>
    </location>
</feature>
<dbReference type="EMBL" id="JBDFQZ010000003">
    <property type="protein sequence ID" value="KAK9743198.1"/>
    <property type="molecule type" value="Genomic_DNA"/>
</dbReference>
<keyword evidence="1" id="KW-0677">Repeat</keyword>
<evidence type="ECO:0000256" key="2">
    <source>
        <dbReference type="PROSITE-ProRule" id="PRU00708"/>
    </source>
</evidence>
<protein>
    <recommendedName>
        <fullName evidence="5">Pentatricopeptide repeat-containing protein</fullName>
    </recommendedName>
</protein>
<dbReference type="FunFam" id="1.25.40.10:FF:000348">
    <property type="entry name" value="Pentatricopeptide repeat-containing protein chloroplastic"/>
    <property type="match status" value="1"/>
</dbReference>
<keyword evidence="4" id="KW-1185">Reference proteome</keyword>
<dbReference type="PROSITE" id="PS51375">
    <property type="entry name" value="PPR"/>
    <property type="match status" value="3"/>
</dbReference>
<dbReference type="PANTHER" id="PTHR47926:SF540">
    <property type="entry name" value="PENTATRICOPEPTIDE REPEAT-CONTAINING PROTEIN"/>
    <property type="match status" value="1"/>
</dbReference>
<dbReference type="PANTHER" id="PTHR47926">
    <property type="entry name" value="PENTATRICOPEPTIDE REPEAT-CONTAINING PROTEIN"/>
    <property type="match status" value="1"/>
</dbReference>
<evidence type="ECO:0000256" key="1">
    <source>
        <dbReference type="ARBA" id="ARBA00022737"/>
    </source>
</evidence>
<dbReference type="AlphaFoldDB" id="A0AAW1M9D8"/>
<dbReference type="InterPro" id="IPR011990">
    <property type="entry name" value="TPR-like_helical_dom_sf"/>
</dbReference>
<dbReference type="InterPro" id="IPR046849">
    <property type="entry name" value="E2_motif"/>
</dbReference>
<dbReference type="InterPro" id="IPR002885">
    <property type="entry name" value="PPR_rpt"/>
</dbReference>
<gene>
    <name evidence="3" type="ORF">RND81_03G224000</name>
</gene>
<evidence type="ECO:0000313" key="4">
    <source>
        <dbReference type="Proteomes" id="UP001443914"/>
    </source>
</evidence>
<dbReference type="GO" id="GO:0003723">
    <property type="term" value="F:RNA binding"/>
    <property type="evidence" value="ECO:0007669"/>
    <property type="project" value="InterPro"/>
</dbReference>
<dbReference type="Gene3D" id="1.25.40.10">
    <property type="entry name" value="Tetratricopeptide repeat domain"/>
    <property type="match status" value="3"/>
</dbReference>
<dbReference type="Proteomes" id="UP001443914">
    <property type="component" value="Unassembled WGS sequence"/>
</dbReference>
<dbReference type="SUPFAM" id="SSF48452">
    <property type="entry name" value="TPR-like"/>
    <property type="match status" value="1"/>
</dbReference>
<feature type="repeat" description="PPR" evidence="2">
    <location>
        <begin position="281"/>
        <end position="315"/>
    </location>
</feature>
<dbReference type="InterPro" id="IPR046848">
    <property type="entry name" value="E_motif"/>
</dbReference>
<reference evidence="3" key="1">
    <citation type="submission" date="2024-03" db="EMBL/GenBank/DDBJ databases">
        <title>WGS assembly of Saponaria officinalis var. Norfolk2.</title>
        <authorList>
            <person name="Jenkins J."/>
            <person name="Shu S."/>
            <person name="Grimwood J."/>
            <person name="Barry K."/>
            <person name="Goodstein D."/>
            <person name="Schmutz J."/>
            <person name="Leebens-Mack J."/>
            <person name="Osbourn A."/>
        </authorList>
    </citation>
    <scope>NUCLEOTIDE SEQUENCE [LARGE SCALE GENOMIC DNA]</scope>
    <source>
        <strain evidence="3">JIC</strain>
    </source>
</reference>
<dbReference type="GO" id="GO:0009451">
    <property type="term" value="P:RNA modification"/>
    <property type="evidence" value="ECO:0007669"/>
    <property type="project" value="InterPro"/>
</dbReference>
<dbReference type="Pfam" id="PF20431">
    <property type="entry name" value="E_motif"/>
    <property type="match status" value="1"/>
</dbReference>
<proteinExistence type="predicted"/>
<feature type="repeat" description="PPR" evidence="2">
    <location>
        <begin position="249"/>
        <end position="279"/>
    </location>
</feature>
<dbReference type="NCBIfam" id="TIGR00756">
    <property type="entry name" value="PPR"/>
    <property type="match status" value="3"/>
</dbReference>
<accession>A0AAW1M9D8</accession>
<dbReference type="Pfam" id="PF01535">
    <property type="entry name" value="PPR"/>
    <property type="match status" value="5"/>
</dbReference>
<dbReference type="Pfam" id="PF20430">
    <property type="entry name" value="Eplus_motif"/>
    <property type="match status" value="1"/>
</dbReference>
<name>A0AAW1M9D8_SAPOF</name>
<sequence>MNQLKQVHAFSLRNGLDYTHILITRLLEIPNIPYARQLFDEIPQPTLSLYNRLIQAYSIHGPQHHCFSLYTHMYMHQCPPDPLTFTYIFSVCASVSSTELGRAVHAHYILSGLKYDVFAMTALVDMYAKLGLVEFARRQFDRMQYKDVPTWNSMIAGYARSGNMEEAEVLFKLMPLKNVVSWTTLVSGYSQNGQYVNALNVFLSMENVGGFRPNEVSVASVLPACANLGALEVGERIAAYARQNGYLNNVFVSNALLEMYAKCGKLDVAIELFDEIRCRRNLCSWNSMMMGFATHGKYEEALELFDRLLRKRMVPDAITFVAALLACTHGGKIAEGKELFELMKTKFRIIPKLEHYGCMVDLLGRSGKLHEAYNFVQNMPIKPDSIIWGTLLGACSFHRNVEVAEKAADALFKLEPWNPGNYVILSNIYASKKNWDGVARMRKMMKGSRVLKAAGYSSIEEAGQIHKFIVEDKSHPRFSEIYDALEDVYSNMKEKSLLENKLDSEIGNYYST</sequence>